<dbReference type="EMBL" id="AEXC02001162">
    <property type="protein sequence ID" value="KFH14575.1"/>
    <property type="molecule type" value="Genomic_DNA"/>
</dbReference>
<evidence type="ECO:0000256" key="2">
    <source>
        <dbReference type="ARBA" id="ARBA00023002"/>
    </source>
</evidence>
<evidence type="ECO:0000256" key="1">
    <source>
        <dbReference type="ARBA" id="ARBA00009986"/>
    </source>
</evidence>
<dbReference type="SUPFAM" id="SSF53720">
    <property type="entry name" value="ALDH-like"/>
    <property type="match status" value="1"/>
</dbReference>
<accession>A0A086QPP3</accession>
<dbReference type="InterPro" id="IPR016161">
    <property type="entry name" value="Ald_DH/histidinol_DH"/>
</dbReference>
<evidence type="ECO:0000313" key="6">
    <source>
        <dbReference type="EMBL" id="KFH14575.1"/>
    </source>
</evidence>
<dbReference type="AlphaFoldDB" id="A0A086QPP3"/>
<dbReference type="GO" id="GO:0004029">
    <property type="term" value="F:aldehyde dehydrogenase (NAD+) activity"/>
    <property type="evidence" value="ECO:0007669"/>
    <property type="project" value="UniProtKB-EC"/>
</dbReference>
<dbReference type="Pfam" id="PF00171">
    <property type="entry name" value="Aldedh"/>
    <property type="match status" value="1"/>
</dbReference>
<dbReference type="PANTHER" id="PTHR11699">
    <property type="entry name" value="ALDEHYDE DEHYDROGENASE-RELATED"/>
    <property type="match status" value="1"/>
</dbReference>
<dbReference type="VEuPathDB" id="ToxoDB:TGMAS_222160A"/>
<feature type="domain" description="Aldehyde dehydrogenase" evidence="5">
    <location>
        <begin position="56"/>
        <end position="217"/>
    </location>
</feature>
<dbReference type="Proteomes" id="UP000028821">
    <property type="component" value="Unassembled WGS sequence"/>
</dbReference>
<dbReference type="InterPro" id="IPR016162">
    <property type="entry name" value="Ald_DH_N"/>
</dbReference>
<dbReference type="InterPro" id="IPR015590">
    <property type="entry name" value="Aldehyde_DH_dom"/>
</dbReference>
<keyword evidence="3" id="KW-0520">NAD</keyword>
<protein>
    <recommendedName>
        <fullName evidence="4">aldehyde dehydrogenase (NAD(+))</fullName>
        <ecNumber evidence="4">1.2.1.3</ecNumber>
    </recommendedName>
</protein>
<name>A0A086QPP3_TOXGO</name>
<dbReference type="Gene3D" id="3.40.605.10">
    <property type="entry name" value="Aldehyde Dehydrogenase, Chain A, domain 1"/>
    <property type="match status" value="1"/>
</dbReference>
<evidence type="ECO:0000313" key="7">
    <source>
        <dbReference type="Proteomes" id="UP000028821"/>
    </source>
</evidence>
<comment type="similarity">
    <text evidence="1">Belongs to the aldehyde dehydrogenase family.</text>
</comment>
<proteinExistence type="inferred from homology"/>
<evidence type="ECO:0000256" key="4">
    <source>
        <dbReference type="ARBA" id="ARBA00024226"/>
    </source>
</evidence>
<sequence length="235" mass="26082">MSHVFRIDEEEFHVQESSLSSQLRVSRISALSQCMRVEITRTVHIFTHRDMQILSLLLAFSEADVDMAVEAARTAFPVWSLSTSASHRAHLLHRLASLVEKHADELALIESLDSGKPITSIHEIDIAGVIRILHYYAGWADKIVGKTIPVDNPDEVFCYTRKEPVGVVAGIVPWNYPLYLLVLKVAPALTCGCTVVMKTSEKTPLSALKLAHLIQEAVGTNSVRVSPCCRVEKSR</sequence>
<dbReference type="EC" id="1.2.1.3" evidence="4"/>
<keyword evidence="2 6" id="KW-0560">Oxidoreductase</keyword>
<evidence type="ECO:0000256" key="3">
    <source>
        <dbReference type="ARBA" id="ARBA00023027"/>
    </source>
</evidence>
<organism evidence="6 7">
    <name type="scientific">Toxoplasma gondii MAS</name>
    <dbReference type="NCBI Taxonomy" id="943118"/>
    <lineage>
        <taxon>Eukaryota</taxon>
        <taxon>Sar</taxon>
        <taxon>Alveolata</taxon>
        <taxon>Apicomplexa</taxon>
        <taxon>Conoidasida</taxon>
        <taxon>Coccidia</taxon>
        <taxon>Eucoccidiorida</taxon>
        <taxon>Eimeriorina</taxon>
        <taxon>Sarcocystidae</taxon>
        <taxon>Toxoplasma</taxon>
    </lineage>
</organism>
<evidence type="ECO:0000259" key="5">
    <source>
        <dbReference type="Pfam" id="PF00171"/>
    </source>
</evidence>
<comment type="caution">
    <text evidence="6">The sequence shown here is derived from an EMBL/GenBank/DDBJ whole genome shotgun (WGS) entry which is preliminary data.</text>
</comment>
<gene>
    <name evidence="6" type="ORF">TGMAS_222160A</name>
</gene>
<reference evidence="6 7" key="1">
    <citation type="submission" date="2014-04" db="EMBL/GenBank/DDBJ databases">
        <authorList>
            <person name="Sibley D."/>
            <person name="Venepally P."/>
            <person name="Karamycheva S."/>
            <person name="Hadjithomas M."/>
            <person name="Khan A."/>
            <person name="Brunk B."/>
            <person name="Roos D."/>
            <person name="Caler E."/>
            <person name="Lorenzi H."/>
        </authorList>
    </citation>
    <scope>NUCLEOTIDE SEQUENCE [LARGE SCALE GENOMIC DNA]</scope>
    <source>
        <strain evidence="6 7">MAS</strain>
    </source>
</reference>
<dbReference type="FunFam" id="3.40.605.10:FF:000029">
    <property type="entry name" value="Aldehyde dehydrogenase, mitochondrial"/>
    <property type="match status" value="1"/>
</dbReference>